<dbReference type="OrthoDB" id="649809at2"/>
<organism evidence="1 2">
    <name type="scientific">Brucella cytisi</name>
    <dbReference type="NCBI Taxonomy" id="407152"/>
    <lineage>
        <taxon>Bacteria</taxon>
        <taxon>Pseudomonadati</taxon>
        <taxon>Pseudomonadota</taxon>
        <taxon>Alphaproteobacteria</taxon>
        <taxon>Hyphomicrobiales</taxon>
        <taxon>Brucellaceae</taxon>
        <taxon>Brucella/Ochrobactrum group</taxon>
        <taxon>Brucella</taxon>
    </lineage>
</organism>
<accession>A0A1J6I1M9</accession>
<dbReference type="RefSeq" id="WP_071633329.1">
    <property type="nucleotide sequence ID" value="NZ_MOEC01000025.1"/>
</dbReference>
<evidence type="ECO:0000313" key="1">
    <source>
        <dbReference type="EMBL" id="OIS91670.1"/>
    </source>
</evidence>
<gene>
    <name evidence="1" type="ORF">BLA27_20455</name>
</gene>
<dbReference type="Proteomes" id="UP000182985">
    <property type="component" value="Unassembled WGS sequence"/>
</dbReference>
<keyword evidence="2" id="KW-1185">Reference proteome</keyword>
<dbReference type="EMBL" id="MOEC01000025">
    <property type="protein sequence ID" value="OIS91670.1"/>
    <property type="molecule type" value="Genomic_DNA"/>
</dbReference>
<protein>
    <submittedName>
        <fullName evidence="1">Uncharacterized protein</fullName>
    </submittedName>
</protein>
<reference evidence="1 2" key="1">
    <citation type="submission" date="2016-10" db="EMBL/GenBank/DDBJ databases">
        <title>The Draft Genome Sequence of the Potato Rhizosphere Bacteria Ochrobactrum sp. IPA7.2.</title>
        <authorList>
            <person name="Gogoleva N.E."/>
            <person name="Khlopko Y.A."/>
            <person name="Burygin G.L."/>
            <person name="Plotnikov A.O."/>
        </authorList>
    </citation>
    <scope>NUCLEOTIDE SEQUENCE [LARGE SCALE GENOMIC DNA]</scope>
    <source>
        <strain evidence="1 2">IPA7.2</strain>
    </source>
</reference>
<comment type="caution">
    <text evidence="1">The sequence shown here is derived from an EMBL/GenBank/DDBJ whole genome shotgun (WGS) entry which is preliminary data.</text>
</comment>
<sequence length="223" mass="24941">MLSKSDIDLACRSLQFAGKLNGWSQTEIDLAIMSAARDKTMPRDGRAEAHLRHYLLGSGLPKTFGAHLLINEDPGVRARLTSSISATLANNLDPVTGRVNPSIRGKVWLRQQPMDFRNRDWLFAIGSFLMEWEFVNEFVGQTGLPIVTVRVHGQNEYQWHPDAPRRTQCVHQAAERLQKPQAGFTAARNYMMVASPALLYLPKPNPRGKINIGFPGIQDAIPQ</sequence>
<name>A0A1J6I1M9_9HYPH</name>
<evidence type="ECO:0000313" key="2">
    <source>
        <dbReference type="Proteomes" id="UP000182985"/>
    </source>
</evidence>
<proteinExistence type="predicted"/>
<dbReference type="AlphaFoldDB" id="A0A1J6I1M9"/>